<keyword evidence="2" id="KW-0804">Transcription</keyword>
<dbReference type="SUPFAM" id="SSF46689">
    <property type="entry name" value="Homeodomain-like"/>
    <property type="match status" value="1"/>
</dbReference>
<dbReference type="InterPro" id="IPR018060">
    <property type="entry name" value="HTH_AraC"/>
</dbReference>
<organism evidence="4 5">
    <name type="scientific">Candidatus Mediterraneibacter tabaqchaliae</name>
    <dbReference type="NCBI Taxonomy" id="2838689"/>
    <lineage>
        <taxon>Bacteria</taxon>
        <taxon>Bacillati</taxon>
        <taxon>Bacillota</taxon>
        <taxon>Clostridia</taxon>
        <taxon>Lachnospirales</taxon>
        <taxon>Lachnospiraceae</taxon>
        <taxon>Mediterraneibacter</taxon>
    </lineage>
</organism>
<protein>
    <submittedName>
        <fullName evidence="4">AraC family transcriptional regulator</fullName>
    </submittedName>
</protein>
<evidence type="ECO:0000256" key="2">
    <source>
        <dbReference type="ARBA" id="ARBA00023163"/>
    </source>
</evidence>
<reference evidence="4" key="2">
    <citation type="submission" date="2021-04" db="EMBL/GenBank/DDBJ databases">
        <authorList>
            <person name="Gilroy R."/>
        </authorList>
    </citation>
    <scope>NUCLEOTIDE SEQUENCE</scope>
    <source>
        <strain evidence="4">ChiGjej3B3-11674</strain>
    </source>
</reference>
<reference evidence="4" key="1">
    <citation type="journal article" date="2021" name="PeerJ">
        <title>Extensive microbial diversity within the chicken gut microbiome revealed by metagenomics and culture.</title>
        <authorList>
            <person name="Gilroy R."/>
            <person name="Ravi A."/>
            <person name="Getino M."/>
            <person name="Pursley I."/>
            <person name="Horton D.L."/>
            <person name="Alikhan N.F."/>
            <person name="Baker D."/>
            <person name="Gharbi K."/>
            <person name="Hall N."/>
            <person name="Watson M."/>
            <person name="Adriaenssens E.M."/>
            <person name="Foster-Nyarko E."/>
            <person name="Jarju S."/>
            <person name="Secka A."/>
            <person name="Antonio M."/>
            <person name="Oren A."/>
            <person name="Chaudhuri R.R."/>
            <person name="La Ragione R."/>
            <person name="Hildebrand F."/>
            <person name="Pallen M.J."/>
        </authorList>
    </citation>
    <scope>NUCLEOTIDE SEQUENCE</scope>
    <source>
        <strain evidence="4">ChiGjej3B3-11674</strain>
    </source>
</reference>
<feature type="domain" description="HTH araC/xylS-type" evidence="3">
    <location>
        <begin position="1"/>
        <end position="31"/>
    </location>
</feature>
<evidence type="ECO:0000313" key="5">
    <source>
        <dbReference type="Proteomes" id="UP000823897"/>
    </source>
</evidence>
<gene>
    <name evidence="4" type="ORF">H9911_04290</name>
</gene>
<dbReference type="GO" id="GO:0043565">
    <property type="term" value="F:sequence-specific DNA binding"/>
    <property type="evidence" value="ECO:0007669"/>
    <property type="project" value="InterPro"/>
</dbReference>
<evidence type="ECO:0000256" key="1">
    <source>
        <dbReference type="ARBA" id="ARBA00023015"/>
    </source>
</evidence>
<dbReference type="Pfam" id="PF00165">
    <property type="entry name" value="HTH_AraC"/>
    <property type="match status" value="1"/>
</dbReference>
<dbReference type="InterPro" id="IPR009057">
    <property type="entry name" value="Homeodomain-like_sf"/>
</dbReference>
<accession>A0A9D2U147</accession>
<proteinExistence type="predicted"/>
<keyword evidence="1" id="KW-0805">Transcription regulation</keyword>
<dbReference type="Gene3D" id="1.10.10.60">
    <property type="entry name" value="Homeodomain-like"/>
    <property type="match status" value="1"/>
</dbReference>
<dbReference type="GO" id="GO:0003700">
    <property type="term" value="F:DNA-binding transcription factor activity"/>
    <property type="evidence" value="ECO:0007669"/>
    <property type="project" value="InterPro"/>
</dbReference>
<dbReference type="EMBL" id="DWUV01000078">
    <property type="protein sequence ID" value="HJD33745.1"/>
    <property type="molecule type" value="Genomic_DNA"/>
</dbReference>
<comment type="caution">
    <text evidence="4">The sequence shown here is derived from an EMBL/GenBank/DDBJ whole genome shotgun (WGS) entry which is preliminary data.</text>
</comment>
<evidence type="ECO:0000259" key="3">
    <source>
        <dbReference type="PROSITE" id="PS01124"/>
    </source>
</evidence>
<evidence type="ECO:0000313" key="4">
    <source>
        <dbReference type="EMBL" id="HJD33745.1"/>
    </source>
</evidence>
<dbReference type="Proteomes" id="UP000823897">
    <property type="component" value="Unassembled WGS sequence"/>
</dbReference>
<dbReference type="PROSITE" id="PS01124">
    <property type="entry name" value="HTH_ARAC_FAMILY_2"/>
    <property type="match status" value="1"/>
</dbReference>
<sequence length="35" mass="4077">MAYEVGFHSASYFSKCFKKITGVSPKEYQEKMLLK</sequence>
<dbReference type="AlphaFoldDB" id="A0A9D2U147"/>
<name>A0A9D2U147_9FIRM</name>